<keyword evidence="10" id="KW-1185">Reference proteome</keyword>
<evidence type="ECO:0000256" key="1">
    <source>
        <dbReference type="ARBA" id="ARBA00001970"/>
    </source>
</evidence>
<keyword evidence="2 9" id="KW-0575">Peroxidase</keyword>
<evidence type="ECO:0000259" key="7">
    <source>
        <dbReference type="Pfam" id="PF04261"/>
    </source>
</evidence>
<dbReference type="PROSITE" id="PS51404">
    <property type="entry name" value="DYP_PEROXIDASE"/>
    <property type="match status" value="1"/>
</dbReference>
<dbReference type="STRING" id="717774.Marme_2572"/>
<accession>F2JWP0</accession>
<gene>
    <name evidence="9" type="ordered locus">Marme_2572</name>
</gene>
<evidence type="ECO:0000256" key="6">
    <source>
        <dbReference type="ARBA" id="ARBA00025737"/>
    </source>
</evidence>
<dbReference type="Pfam" id="PF04261">
    <property type="entry name" value="Dyp_perox_N"/>
    <property type="match status" value="1"/>
</dbReference>
<evidence type="ECO:0000256" key="3">
    <source>
        <dbReference type="ARBA" id="ARBA00022723"/>
    </source>
</evidence>
<evidence type="ECO:0000259" key="8">
    <source>
        <dbReference type="Pfam" id="PF20628"/>
    </source>
</evidence>
<dbReference type="PANTHER" id="PTHR30521">
    <property type="entry name" value="DEFERROCHELATASE/PEROXIDASE"/>
    <property type="match status" value="1"/>
</dbReference>
<dbReference type="GO" id="GO:0004601">
    <property type="term" value="F:peroxidase activity"/>
    <property type="evidence" value="ECO:0007669"/>
    <property type="project" value="UniProtKB-KW"/>
</dbReference>
<dbReference type="AlphaFoldDB" id="F2JWP0"/>
<dbReference type="NCBIfam" id="TIGR01413">
    <property type="entry name" value="Dyp_perox_fam"/>
    <property type="match status" value="1"/>
</dbReference>
<feature type="domain" description="Dyp-type peroxidase C-terminal" evidence="8">
    <location>
        <begin position="138"/>
        <end position="299"/>
    </location>
</feature>
<dbReference type="InterPro" id="IPR011008">
    <property type="entry name" value="Dimeric_a/b-barrel"/>
</dbReference>
<dbReference type="RefSeq" id="WP_013661708.1">
    <property type="nucleotide sequence ID" value="NC_015276.1"/>
</dbReference>
<keyword evidence="3" id="KW-0479">Metal-binding</keyword>
<dbReference type="SUPFAM" id="SSF54909">
    <property type="entry name" value="Dimeric alpha+beta barrel"/>
    <property type="match status" value="1"/>
</dbReference>
<evidence type="ECO:0000313" key="9">
    <source>
        <dbReference type="EMBL" id="ADZ91804.1"/>
    </source>
</evidence>
<dbReference type="PANTHER" id="PTHR30521:SF0">
    <property type="entry name" value="DYP-TYPE PEROXIDASE FAMILY PROTEIN"/>
    <property type="match status" value="1"/>
</dbReference>
<evidence type="ECO:0000256" key="5">
    <source>
        <dbReference type="ARBA" id="ARBA00023004"/>
    </source>
</evidence>
<dbReference type="GO" id="GO:0046872">
    <property type="term" value="F:metal ion binding"/>
    <property type="evidence" value="ECO:0007669"/>
    <property type="project" value="UniProtKB-KW"/>
</dbReference>
<dbReference type="EMBL" id="CP002583">
    <property type="protein sequence ID" value="ADZ91804.1"/>
    <property type="molecule type" value="Genomic_DNA"/>
</dbReference>
<dbReference type="OrthoDB" id="3251355at2"/>
<organism evidence="9 10">
    <name type="scientific">Marinomonas mediterranea (strain ATCC 700492 / JCM 21426 / NBRC 103028 / MMB-1)</name>
    <dbReference type="NCBI Taxonomy" id="717774"/>
    <lineage>
        <taxon>Bacteria</taxon>
        <taxon>Pseudomonadati</taxon>
        <taxon>Pseudomonadota</taxon>
        <taxon>Gammaproteobacteria</taxon>
        <taxon>Oceanospirillales</taxon>
        <taxon>Oceanospirillaceae</taxon>
        <taxon>Marinomonas</taxon>
    </lineage>
</organism>
<reference evidence="9 10" key="1">
    <citation type="journal article" date="2012" name="Stand. Genomic Sci.">
        <title>Complete genome sequence of the melanogenic marine bacterium Marinomonas mediterranea type strain (MMB-1(T)).</title>
        <authorList>
            <person name="Lucas-Elio P."/>
            <person name="Goodwin L."/>
            <person name="Woyke T."/>
            <person name="Pitluck S."/>
            <person name="Nolan M."/>
            <person name="Kyrpides N.C."/>
            <person name="Detter J.C."/>
            <person name="Copeland A."/>
            <person name="Teshima H."/>
            <person name="Bruce D."/>
            <person name="Detter C."/>
            <person name="Tapia R."/>
            <person name="Han S."/>
            <person name="Land M.L."/>
            <person name="Ivanova N."/>
            <person name="Mikhailova N."/>
            <person name="Johnston A.W."/>
            <person name="Sanchez-Amat A."/>
        </authorList>
    </citation>
    <scope>NUCLEOTIDE SEQUENCE [LARGE SCALE GENOMIC DNA]</scope>
    <source>
        <strain evidence="10">ATCC 700492 / JCM 21426 / NBRC 103028 / MMB-1</strain>
    </source>
</reference>
<comment type="similarity">
    <text evidence="6">Belongs to the DyP-type peroxidase family.</text>
</comment>
<dbReference type="Proteomes" id="UP000001062">
    <property type="component" value="Chromosome"/>
</dbReference>
<feature type="domain" description="Dyp-type peroxidase N-terminal" evidence="7">
    <location>
        <begin position="6"/>
        <end position="135"/>
    </location>
</feature>
<sequence length="305" mass="34527">MPIHSQSGVCAEASSDATFVSLNIVSGKENIALKALEHFLETVEKKQSQFAGTHLFATIGFSIYAWNQLFTQTKPKYLEEFPSFKGKYIEVGPEHIDICVHIRSIRKDATFSLTQAIVDLFGNSVEIVSQTDCFKYLDNRDLTGFVDGTENPQGESRAQTALIQDEDPEYRSGSYLNVMKFVHNLPKWETLSTTEQEQVYGRTKEDDIEFPAAEKSVHAHTKRASIKDQNGKSLEILRQSMPFGNLTEKGLMFASYVRKPEIFNQMLKSMIIGDEDGHSDHLMQYTDARYGSLFFVPSTSFFNQL</sequence>
<dbReference type="InterPro" id="IPR048327">
    <property type="entry name" value="Dyp_perox_N"/>
</dbReference>
<evidence type="ECO:0000313" key="10">
    <source>
        <dbReference type="Proteomes" id="UP000001062"/>
    </source>
</evidence>
<name>F2JWP0_MARM1</name>
<dbReference type="eggNOG" id="COG2837">
    <property type="taxonomic scope" value="Bacteria"/>
</dbReference>
<dbReference type="GO" id="GO:0020037">
    <property type="term" value="F:heme binding"/>
    <property type="evidence" value="ECO:0007669"/>
    <property type="project" value="InterPro"/>
</dbReference>
<dbReference type="KEGG" id="mme:Marme_2572"/>
<proteinExistence type="inferred from homology"/>
<keyword evidence="4" id="KW-0560">Oxidoreductase</keyword>
<dbReference type="GO" id="GO:0005829">
    <property type="term" value="C:cytosol"/>
    <property type="evidence" value="ECO:0007669"/>
    <property type="project" value="TreeGrafter"/>
</dbReference>
<dbReference type="HOGENOM" id="CLU_044178_0_0_6"/>
<protein>
    <submittedName>
        <fullName evidence="9">Dyp-type peroxidase family</fullName>
    </submittedName>
</protein>
<keyword evidence="5" id="KW-0408">Iron</keyword>
<dbReference type="Pfam" id="PF20628">
    <property type="entry name" value="Dyp_perox_C"/>
    <property type="match status" value="1"/>
</dbReference>
<evidence type="ECO:0000256" key="2">
    <source>
        <dbReference type="ARBA" id="ARBA00022559"/>
    </source>
</evidence>
<dbReference type="PATRIC" id="fig|717774.3.peg.2657"/>
<comment type="cofactor">
    <cofactor evidence="1">
        <name>heme b</name>
        <dbReference type="ChEBI" id="CHEBI:60344"/>
    </cofactor>
</comment>
<dbReference type="InterPro" id="IPR006314">
    <property type="entry name" value="Dyp_peroxidase"/>
</dbReference>
<dbReference type="InterPro" id="IPR048328">
    <property type="entry name" value="Dyp_perox_C"/>
</dbReference>
<evidence type="ECO:0000256" key="4">
    <source>
        <dbReference type="ARBA" id="ARBA00023002"/>
    </source>
</evidence>